<reference evidence="1 2" key="1">
    <citation type="submission" date="2018-06" db="EMBL/GenBank/DDBJ databases">
        <title>Genomic Encyclopedia of Archaeal and Bacterial Type Strains, Phase II (KMG-II): from individual species to whole genera.</title>
        <authorList>
            <person name="Goeker M."/>
        </authorList>
    </citation>
    <scope>NUCLEOTIDE SEQUENCE [LARGE SCALE GENOMIC DNA]</scope>
    <source>
        <strain evidence="1 2">DSM 23857</strain>
    </source>
</reference>
<accession>A0A327QXZ8</accession>
<proteinExistence type="predicted"/>
<sequence>MKTYIFFITFFITLLGGITIAAAQPTLYLVKKKKKVRVYLQDEIGIATIKDTLNYMGKDNPLRPLIHSVSHDSITLQRPLKYHDTIVMNGNGLPAPYRFVNGEWVGERRATYRRTYLVVDSFAYQSFALKDITSFEYVLLPHDNRDCQYCWVPPVTIYLIAYNRKRWHYRRMPIRDKQWKIVVEDSLPVAKK</sequence>
<dbReference type="AlphaFoldDB" id="A0A327QXZ8"/>
<keyword evidence="2" id="KW-1185">Reference proteome</keyword>
<dbReference type="EMBL" id="QLLL01000002">
    <property type="protein sequence ID" value="RAJ08845.1"/>
    <property type="molecule type" value="Genomic_DNA"/>
</dbReference>
<protein>
    <submittedName>
        <fullName evidence="1">Uncharacterized protein</fullName>
    </submittedName>
</protein>
<dbReference type="RefSeq" id="WP_111596944.1">
    <property type="nucleotide sequence ID" value="NZ_QLLL01000002.1"/>
</dbReference>
<dbReference type="Proteomes" id="UP000249547">
    <property type="component" value="Unassembled WGS sequence"/>
</dbReference>
<evidence type="ECO:0000313" key="2">
    <source>
        <dbReference type="Proteomes" id="UP000249547"/>
    </source>
</evidence>
<comment type="caution">
    <text evidence="1">The sequence shown here is derived from an EMBL/GenBank/DDBJ whole genome shotgun (WGS) entry which is preliminary data.</text>
</comment>
<gene>
    <name evidence="1" type="ORF">LX64_01499</name>
</gene>
<evidence type="ECO:0000313" key="1">
    <source>
        <dbReference type="EMBL" id="RAJ08845.1"/>
    </source>
</evidence>
<organism evidence="1 2">
    <name type="scientific">Chitinophaga skermanii</name>
    <dbReference type="NCBI Taxonomy" id="331697"/>
    <lineage>
        <taxon>Bacteria</taxon>
        <taxon>Pseudomonadati</taxon>
        <taxon>Bacteroidota</taxon>
        <taxon>Chitinophagia</taxon>
        <taxon>Chitinophagales</taxon>
        <taxon>Chitinophagaceae</taxon>
        <taxon>Chitinophaga</taxon>
    </lineage>
</organism>
<name>A0A327QXZ8_9BACT</name>